<dbReference type="Proteomes" id="UP000175989">
    <property type="component" value="Unassembled WGS sequence"/>
</dbReference>
<dbReference type="EMBL" id="LROM01000050">
    <property type="protein sequence ID" value="OFA08230.1"/>
    <property type="molecule type" value="Genomic_DNA"/>
</dbReference>
<reference evidence="2" key="1">
    <citation type="journal article" date="2016" name="Front. Microbiol.">
        <title>Molecular Keys to the Janthinobacterium and Duganella spp. Interaction with the Plant Pathogen Fusarium graminearum.</title>
        <authorList>
            <person name="Haack F.S."/>
            <person name="Poehlein A."/>
            <person name="Kroger C."/>
            <person name="Voigt C.A."/>
            <person name="Piepenbring M."/>
            <person name="Bode H.B."/>
            <person name="Daniel R."/>
            <person name="Schafer W."/>
            <person name="Streit W.R."/>
        </authorList>
    </citation>
    <scope>NUCLEOTIDE SEQUENCE [LARGE SCALE GENOMIC DNA]</scope>
    <source>
        <strain evidence="2">T54</strain>
    </source>
</reference>
<comment type="caution">
    <text evidence="1">The sequence shown here is derived from an EMBL/GenBank/DDBJ whole genome shotgun (WGS) entry which is preliminary data.</text>
</comment>
<organism evidence="1 2">
    <name type="scientific">Duganella phyllosphaerae</name>
    <dbReference type="NCBI Taxonomy" id="762836"/>
    <lineage>
        <taxon>Bacteria</taxon>
        <taxon>Pseudomonadati</taxon>
        <taxon>Pseudomonadota</taxon>
        <taxon>Betaproteobacteria</taxon>
        <taxon>Burkholderiales</taxon>
        <taxon>Oxalobacteraceae</taxon>
        <taxon>Telluria group</taxon>
        <taxon>Duganella</taxon>
    </lineage>
</organism>
<accession>A0A1E7X5W6</accession>
<protein>
    <submittedName>
        <fullName evidence="1">Uncharacterized protein</fullName>
    </submittedName>
</protein>
<gene>
    <name evidence="1" type="ORF">DUPY_08800</name>
</gene>
<dbReference type="PATRIC" id="fig|762836.4.peg.925"/>
<evidence type="ECO:0000313" key="1">
    <source>
        <dbReference type="EMBL" id="OFA08230.1"/>
    </source>
</evidence>
<dbReference type="RefSeq" id="WP_141749419.1">
    <property type="nucleotide sequence ID" value="NZ_LROM01000050.1"/>
</dbReference>
<dbReference type="AlphaFoldDB" id="A0A1E7X5W6"/>
<name>A0A1E7X5W6_9BURK</name>
<keyword evidence="2" id="KW-1185">Reference proteome</keyword>
<dbReference type="OrthoDB" id="8774263at2"/>
<sequence length="622" mass="70735">MARKKDNDGVLATIERLTGKVPCPMYLRSALNKYLYQEQLFEGATAGNTHGRRKQLGQLRGPDTDNLVRNLLDLDALFSGETTTVIDVVTGAIDANILNERLNDVEQSMQQRLDIYRYWLDRISSVRSVLADAHLNLKVDRLDERLLAARNTEIPTIAPFALHALQVQEASETKARTGLPSASEFVSRADAYLALDDLVNADRNACSAIAQDAACARGWFIRVAIALRRRQSAMRTFHRKRMEAQEFAESLSGHERWANEQADESANDAWEHQQSLDAILPQAILHWPQNAGRCEYGDLWKQVRNVFVGRMFAIAVHDVQRAGSREQWAHLNGLELEWELEHRKQPYASSSGLTGSSSFTAEETRAITRLLAVYDDKPQQFFDIIEGSRVSTDFQLYHLRFALRMEGCDAHWAKLQAAVATSPLASQADNLMRDPTVAKLWQAHYCRHSHPAALVQSYAKWLRETQAQSNGRLRHAALQQYAHLFHHQFVRRQFGLCGEVAAEALTLFEGATALTGWFGWQPHPYDDSISMPLHQCRYWEYLAAVAAVEQRRKSEPLSAQAQAILDDESRWREAFSEQTKCFWTTSMEYEEGCGEDWPEPPYGIDLREQESWAKEAQLVPHK</sequence>
<evidence type="ECO:0000313" key="2">
    <source>
        <dbReference type="Proteomes" id="UP000175989"/>
    </source>
</evidence>
<proteinExistence type="predicted"/>